<feature type="coiled-coil region" evidence="1">
    <location>
        <begin position="514"/>
        <end position="569"/>
    </location>
</feature>
<evidence type="ECO:0000313" key="2">
    <source>
        <dbReference type="EMBL" id="AXG74374.1"/>
    </source>
</evidence>
<evidence type="ECO:0000313" key="3">
    <source>
        <dbReference type="Proteomes" id="UP000253951"/>
    </source>
</evidence>
<accession>A0A345HCR4</accession>
<evidence type="ECO:0000256" key="1">
    <source>
        <dbReference type="SAM" id="Coils"/>
    </source>
</evidence>
<keyword evidence="1" id="KW-0175">Coiled coil</keyword>
<dbReference type="KEGG" id="fat:DVK85_09075"/>
<reference evidence="2 3" key="1">
    <citation type="submission" date="2018-07" db="EMBL/GenBank/DDBJ databases">
        <title>Complete genome sequence of Flavobacterium arcticum type strain SM1502T.</title>
        <authorList>
            <person name="Li Y."/>
            <person name="Li D.-D."/>
        </authorList>
    </citation>
    <scope>NUCLEOTIDE SEQUENCE [LARGE SCALE GENOMIC DNA]</scope>
    <source>
        <strain evidence="2 3">SM1502</strain>
    </source>
</reference>
<dbReference type="Proteomes" id="UP000253951">
    <property type="component" value="Chromosome"/>
</dbReference>
<proteinExistence type="predicted"/>
<dbReference type="EMBL" id="CP031188">
    <property type="protein sequence ID" value="AXG74374.1"/>
    <property type="molecule type" value="Genomic_DNA"/>
</dbReference>
<name>A0A345HCR4_9FLAO</name>
<dbReference type="RefSeq" id="WP_114678132.1">
    <property type="nucleotide sequence ID" value="NZ_CP031188.1"/>
</dbReference>
<sequence>MNTYNENLRSTIVSSLQSQNAEQKDLKSKLNAAMFSLYHSEGASITAEEKLDQAKIDQDAKAEVKTQAVSNSNSSNNELKSATQADAFVKLSVSNTAVCAANVQIAANAVTKLASDVGSIYSIINAADFDTDIYVQAKEINDLMNDTAYGAELNSQLAMEASSLTSEVSSAVVLSESKSTNTAIKNLLKITSDAYDTASQTVVDDNTALSATNAAEKGIEGNFKYLTVDYNAAASAYNSMNRELNQQLEVITGKSDTSFTAHFNKLLNPFYDTDPVKDYYLFIVKESKGNTFSISTAEGIVTKQNRRFVTVALPEQTIATTNELSVVGTNVSMNDEMITTQVNFMNIDDDNTLLDADGDVITLGTNYVAFLLAVYTDEYKRSINNFSDFLSAPSLAFSITTHLNAVENSNIKVTSQTKDKNEEDIKNEEAFTSFLSQFKSNGQAENSLSKKAGYSYKITFSVNQNPAYNVAYRFMLLPVYKGTTEEMLTMDSMQSFINDISSIDTIAEEFDPQIEAKQANITELELEQQQATLEGENDTKLKTQLSDLKAQLKKLVQEKAAKIKSLNTNSKSNINFFFSLPLAEQVPVGSYIPAQADTEANKGSSSKDLTNWLTYISADTTDNFGNLLIDNNKYIPVILTFAVEENANGNSFTNALSDFNTATPFIYKEIL</sequence>
<organism evidence="2 3">
    <name type="scientific">Flavobacterium arcticum</name>
    <dbReference type="NCBI Taxonomy" id="1784713"/>
    <lineage>
        <taxon>Bacteria</taxon>
        <taxon>Pseudomonadati</taxon>
        <taxon>Bacteroidota</taxon>
        <taxon>Flavobacteriia</taxon>
        <taxon>Flavobacteriales</taxon>
        <taxon>Flavobacteriaceae</taxon>
        <taxon>Flavobacterium</taxon>
    </lineage>
</organism>
<keyword evidence="3" id="KW-1185">Reference proteome</keyword>
<dbReference type="OrthoDB" id="723689at2"/>
<protein>
    <submittedName>
        <fullName evidence="2">Uncharacterized protein</fullName>
    </submittedName>
</protein>
<gene>
    <name evidence="2" type="ORF">DVK85_09075</name>
</gene>
<dbReference type="AlphaFoldDB" id="A0A345HCR4"/>